<keyword evidence="2" id="KW-0732">Signal</keyword>
<sequence length="137" mass="13834">MRMSAGWMLAAGALALAGCHHDADKAGAGAANTAVTNAAAQLAPAVPVGSATSTPTPNPTPPTLADAATFAPLGSNAVKDAIHRALRTGQTQRWQDGELSGYAVPSTTADAHGCRTVRYTVDQLRDAAPRSINACEG</sequence>
<dbReference type="Proteomes" id="UP001210865">
    <property type="component" value="Chromosome"/>
</dbReference>
<feature type="chain" id="PRO_5045740535" description="Surface antigen domain-containing protein" evidence="2">
    <location>
        <begin position="23"/>
        <end position="137"/>
    </location>
</feature>
<protein>
    <recommendedName>
        <fullName evidence="5">Surface antigen domain-containing protein</fullName>
    </recommendedName>
</protein>
<name>A0ABY7NRW9_9SPHN</name>
<evidence type="ECO:0000256" key="1">
    <source>
        <dbReference type="SAM" id="MobiDB-lite"/>
    </source>
</evidence>
<evidence type="ECO:0000313" key="4">
    <source>
        <dbReference type="Proteomes" id="UP001210865"/>
    </source>
</evidence>
<evidence type="ECO:0008006" key="5">
    <source>
        <dbReference type="Google" id="ProtNLM"/>
    </source>
</evidence>
<feature type="signal peptide" evidence="2">
    <location>
        <begin position="1"/>
        <end position="22"/>
    </location>
</feature>
<accession>A0ABY7NRW9</accession>
<organism evidence="3 4">
    <name type="scientific">Sphingomonas abietis</name>
    <dbReference type="NCBI Taxonomy" id="3012344"/>
    <lineage>
        <taxon>Bacteria</taxon>
        <taxon>Pseudomonadati</taxon>
        <taxon>Pseudomonadota</taxon>
        <taxon>Alphaproteobacteria</taxon>
        <taxon>Sphingomonadales</taxon>
        <taxon>Sphingomonadaceae</taxon>
        <taxon>Sphingomonas</taxon>
    </lineage>
</organism>
<feature type="region of interest" description="Disordered" evidence="1">
    <location>
        <begin position="46"/>
        <end position="68"/>
    </location>
</feature>
<gene>
    <name evidence="3" type="ORF">PBT88_04050</name>
</gene>
<feature type="compositionally biased region" description="Low complexity" evidence="1">
    <location>
        <begin position="46"/>
        <end position="55"/>
    </location>
</feature>
<reference evidence="3 4" key="1">
    <citation type="submission" date="2022-12" db="EMBL/GenBank/DDBJ databases">
        <title>Sphingomonas abieness sp. nov., an endophytic bacterium isolated from Abies koreana.</title>
        <authorList>
            <person name="Jiang L."/>
            <person name="Lee J."/>
        </authorList>
    </citation>
    <scope>NUCLEOTIDE SEQUENCE [LARGE SCALE GENOMIC DNA]</scope>
    <source>
        <strain evidence="4">PAMB 00755</strain>
    </source>
</reference>
<keyword evidence="4" id="KW-1185">Reference proteome</keyword>
<evidence type="ECO:0000256" key="2">
    <source>
        <dbReference type="SAM" id="SignalP"/>
    </source>
</evidence>
<evidence type="ECO:0000313" key="3">
    <source>
        <dbReference type="EMBL" id="WBO23317.1"/>
    </source>
</evidence>
<dbReference type="RefSeq" id="WP_270077952.1">
    <property type="nucleotide sequence ID" value="NZ_CP115174.1"/>
</dbReference>
<dbReference type="PROSITE" id="PS51257">
    <property type="entry name" value="PROKAR_LIPOPROTEIN"/>
    <property type="match status" value="1"/>
</dbReference>
<proteinExistence type="predicted"/>
<dbReference type="EMBL" id="CP115174">
    <property type="protein sequence ID" value="WBO23317.1"/>
    <property type="molecule type" value="Genomic_DNA"/>
</dbReference>